<proteinExistence type="predicted"/>
<evidence type="ECO:0000313" key="1">
    <source>
        <dbReference type="EMBL" id="CAL0303873.1"/>
    </source>
</evidence>
<accession>A0AAV1W3U4</accession>
<protein>
    <submittedName>
        <fullName evidence="1">Uncharacterized protein</fullName>
    </submittedName>
</protein>
<dbReference type="Proteomes" id="UP001497480">
    <property type="component" value="Unassembled WGS sequence"/>
</dbReference>
<evidence type="ECO:0000313" key="2">
    <source>
        <dbReference type="Proteomes" id="UP001497480"/>
    </source>
</evidence>
<name>A0AAV1W3U4_LUPLU</name>
<dbReference type="EMBL" id="CAXHTB010000003">
    <property type="protein sequence ID" value="CAL0303873.1"/>
    <property type="molecule type" value="Genomic_DNA"/>
</dbReference>
<dbReference type="AlphaFoldDB" id="A0AAV1W3U4"/>
<sequence length="107" mass="12698">MLLKENPRRYIEYIIHNDSNIRCMIDMFNESLLKALEMYVGVDVASTSTTLVEIRGMTRPEILQKANIKWKLNFHMLIMMSKKQKHFVDQLLELILIYEGVEIHVCR</sequence>
<keyword evidence="2" id="KW-1185">Reference proteome</keyword>
<comment type="caution">
    <text evidence="1">The sequence shown here is derived from an EMBL/GenBank/DDBJ whole genome shotgun (WGS) entry which is preliminary data.</text>
</comment>
<gene>
    <name evidence="1" type="ORF">LLUT_LOCUS4933</name>
</gene>
<organism evidence="1 2">
    <name type="scientific">Lupinus luteus</name>
    <name type="common">European yellow lupine</name>
    <dbReference type="NCBI Taxonomy" id="3873"/>
    <lineage>
        <taxon>Eukaryota</taxon>
        <taxon>Viridiplantae</taxon>
        <taxon>Streptophyta</taxon>
        <taxon>Embryophyta</taxon>
        <taxon>Tracheophyta</taxon>
        <taxon>Spermatophyta</taxon>
        <taxon>Magnoliopsida</taxon>
        <taxon>eudicotyledons</taxon>
        <taxon>Gunneridae</taxon>
        <taxon>Pentapetalae</taxon>
        <taxon>rosids</taxon>
        <taxon>fabids</taxon>
        <taxon>Fabales</taxon>
        <taxon>Fabaceae</taxon>
        <taxon>Papilionoideae</taxon>
        <taxon>50 kb inversion clade</taxon>
        <taxon>genistoids sensu lato</taxon>
        <taxon>core genistoids</taxon>
        <taxon>Genisteae</taxon>
        <taxon>Lupinus</taxon>
    </lineage>
</organism>
<reference evidence="1 2" key="1">
    <citation type="submission" date="2024-03" db="EMBL/GenBank/DDBJ databases">
        <authorList>
            <person name="Martinez-Hernandez J."/>
        </authorList>
    </citation>
    <scope>NUCLEOTIDE SEQUENCE [LARGE SCALE GENOMIC DNA]</scope>
</reference>